<dbReference type="EMBL" id="JAWDJW010000905">
    <property type="protein sequence ID" value="KAK3079812.1"/>
    <property type="molecule type" value="Genomic_DNA"/>
</dbReference>
<proteinExistence type="predicted"/>
<dbReference type="Proteomes" id="UP001186974">
    <property type="component" value="Unassembled WGS sequence"/>
</dbReference>
<sequence>LPKGSPSDCAYFHHPSHTSDRYSIEFTFTPKQNINGNDLVFGNDFDHPVRDRLPPLFDKAFSYVKWWIDPGLYGEFYGDEPYLYGPLLSSMNVVRVGQKNTNGQDKDAIKQPAAATEEEDEEDDEHTEVLEEGADGDGQESRKSMGVPNDMKSRRKHFLTEQHLKDFEFEAGREYKFDFFNQYLDFNDFSLKLPILTINILSRWDGQPLRYVLRNRKTDELLFCIMFTLLPADQAGQEGAPEGMDAIAAVRGEGSVGEAAKGKDGNKREDDDDVD</sequence>
<keyword evidence="2" id="KW-1185">Reference proteome</keyword>
<organism evidence="1 2">
    <name type="scientific">Coniosporium uncinatum</name>
    <dbReference type="NCBI Taxonomy" id="93489"/>
    <lineage>
        <taxon>Eukaryota</taxon>
        <taxon>Fungi</taxon>
        <taxon>Dikarya</taxon>
        <taxon>Ascomycota</taxon>
        <taxon>Pezizomycotina</taxon>
        <taxon>Dothideomycetes</taxon>
        <taxon>Dothideomycetes incertae sedis</taxon>
        <taxon>Coniosporium</taxon>
    </lineage>
</organism>
<name>A0ACC3DSW1_9PEZI</name>
<comment type="caution">
    <text evidence="1">The sequence shown here is derived from an EMBL/GenBank/DDBJ whole genome shotgun (WGS) entry which is preliminary data.</text>
</comment>
<protein>
    <submittedName>
        <fullName evidence="1">Uncharacterized protein</fullName>
    </submittedName>
</protein>
<accession>A0ACC3DSW1</accession>
<reference evidence="1" key="1">
    <citation type="submission" date="2024-09" db="EMBL/GenBank/DDBJ databases">
        <title>Black Yeasts Isolated from many extreme environments.</title>
        <authorList>
            <person name="Coleine C."/>
            <person name="Stajich J.E."/>
            <person name="Selbmann L."/>
        </authorList>
    </citation>
    <scope>NUCLEOTIDE SEQUENCE</scope>
    <source>
        <strain evidence="1">CCFEE 5737</strain>
    </source>
</reference>
<gene>
    <name evidence="1" type="ORF">LTS18_003851</name>
</gene>
<feature type="non-terminal residue" evidence="1">
    <location>
        <position position="1"/>
    </location>
</feature>
<evidence type="ECO:0000313" key="1">
    <source>
        <dbReference type="EMBL" id="KAK3079812.1"/>
    </source>
</evidence>
<evidence type="ECO:0000313" key="2">
    <source>
        <dbReference type="Proteomes" id="UP001186974"/>
    </source>
</evidence>